<dbReference type="EMBL" id="DMND01000221">
    <property type="protein sequence ID" value="HAN29305.1"/>
    <property type="molecule type" value="Genomic_DNA"/>
</dbReference>
<reference evidence="1 2" key="1">
    <citation type="journal article" date="2018" name="Nat. Biotechnol.">
        <title>A standardized bacterial taxonomy based on genome phylogeny substantially revises the tree of life.</title>
        <authorList>
            <person name="Parks D.H."/>
            <person name="Chuvochina M."/>
            <person name="Waite D.W."/>
            <person name="Rinke C."/>
            <person name="Skarshewski A."/>
            <person name="Chaumeil P.A."/>
            <person name="Hugenholtz P."/>
        </authorList>
    </citation>
    <scope>NUCLEOTIDE SEQUENCE [LARGE SCALE GENOMIC DNA]</scope>
    <source>
        <strain evidence="1">UBA9158</strain>
    </source>
</reference>
<dbReference type="InterPro" id="IPR018642">
    <property type="entry name" value="DUF2066"/>
</dbReference>
<dbReference type="STRING" id="1121937.GCA_000423125_01099"/>
<dbReference type="Proteomes" id="UP000259273">
    <property type="component" value="Unassembled WGS sequence"/>
</dbReference>
<evidence type="ECO:0000313" key="1">
    <source>
        <dbReference type="EMBL" id="HAN29305.1"/>
    </source>
</evidence>
<feature type="non-terminal residue" evidence="1">
    <location>
        <position position="339"/>
    </location>
</feature>
<organism evidence="1 2">
    <name type="scientific">Haliea salexigens</name>
    <dbReference type="NCBI Taxonomy" id="287487"/>
    <lineage>
        <taxon>Bacteria</taxon>
        <taxon>Pseudomonadati</taxon>
        <taxon>Pseudomonadota</taxon>
        <taxon>Gammaproteobacteria</taxon>
        <taxon>Cellvibrionales</taxon>
        <taxon>Halieaceae</taxon>
        <taxon>Haliea</taxon>
    </lineage>
</organism>
<sequence>MQLHFPRCCYNGLFPDSPEAILGAPLKWVAASLLLVVCNAFPAELVRDLYVADVPVANRDEAELARAAEEGLAQVLVKVSGSVDVLARPEVAGALQSARARVQQYSYNRIDSGEAALSARVEFDPAQVRDLLLSAGAPIWTATRPAVLVWLVVEEAGQRSFVSPGAHPELAAELTEGFRRRGVPLRFPLLDLTDAAALDPAEAWHLPSPLLIAASTRYRATEVLAGRVAKLAAGDVVGDWAYLSTQGRQDRSATRTDANSFLRGGVDLVVEDMAARYAISGADAGDTLLLNVSGVAGYADYAAIMSWLESLEPIRQARVTALDKDRLTLAVVAAADASQ</sequence>
<name>A0A3C1KRK5_9GAMM</name>
<comment type="caution">
    <text evidence="1">The sequence shown here is derived from an EMBL/GenBank/DDBJ whole genome shotgun (WGS) entry which is preliminary data.</text>
</comment>
<protein>
    <recommendedName>
        <fullName evidence="3">DUF2066 domain-containing protein</fullName>
    </recommendedName>
</protein>
<gene>
    <name evidence="1" type="ORF">DCP75_16595</name>
</gene>
<dbReference type="AlphaFoldDB" id="A0A3C1KRK5"/>
<evidence type="ECO:0008006" key="3">
    <source>
        <dbReference type="Google" id="ProtNLM"/>
    </source>
</evidence>
<dbReference type="Pfam" id="PF09839">
    <property type="entry name" value="DUF2066"/>
    <property type="match status" value="1"/>
</dbReference>
<proteinExistence type="predicted"/>
<accession>A0A3C1KRK5</accession>
<evidence type="ECO:0000313" key="2">
    <source>
        <dbReference type="Proteomes" id="UP000259273"/>
    </source>
</evidence>